<dbReference type="GO" id="GO:0006261">
    <property type="term" value="P:DNA-templated DNA replication"/>
    <property type="evidence" value="ECO:0007669"/>
    <property type="project" value="TreeGrafter"/>
</dbReference>
<keyword evidence="3" id="KW-0677">Repeat</keyword>
<sequence>MGAEEEQRLAFKHGHLAGQTGMAFAVGRKGGEGAKQVHLVTGGADCLACLRTEETEFKETETEINDHDEVITCLAANGVAPPTAEGKALVEEEGKGKADLVTDMFATGSEDRFVKLYAYPDAVFETNVTRFELPVRAVDFSPDGRTIAAGGDDQGIRLVELEVSEETAKGRKVACKLLRTLRTVGRSVKSIRWDPEGLFVAAVSADGTLQIWNSESGECVLTKKGAAKKFEGSSPNCAHISWHPEGIHLAVPSATGDVTFFERLSWEEEFVLPSSTDGEELGHSAAVTSVELSPNGLYAATAALDRRVAIWSVKDQKVISSRCSDSVVCNMKWHPFENALSLMDDEGNFAHWKQPVDPKLPDPFLVADEEEDASLAQNPSGAGPEGAGVDNKNDGIAGKKRKLKIVESDSEDSEDDFDHAKKTAGGADGRAAGGVPPSADGGVAQMMAVMKRKAHKPFQPGATPAGASTQNRRFLAYNIQGCVSTLRGPDYNSVEVVFHDVSARASRIPTLTDYFGFELGALGPKGTILASPEKGSGKPSVVMYRPFESWAVGSDWTCNFPSGEDVKAVTVGSSFAAAATQNFLRVYSLAGSPLMVLSLPGQILALAAKESHLVTVYLEDEVSGKVSFQMHDVGTESLVASGPMCLTPGLPLEWVGFSEDGILASWDGATLRGYFPRAYGGSWVPLFLSSSARKAETEHHHVVGLDVAAKEIFCIITRSSKHYPQVVPRPIITTMPLNVPIVTSEAVEDSNGGATHDLQQSLMFQRLDRLEGGANAAAGRQTTTQVEVQMDRTLLKLMHAAIKSDKCEMAFQYAQELNLQRSLQGALKLANVSKKRILSEKLSDMLSNRESVVAPSGGENIFSRKRVYGSSQ</sequence>
<dbReference type="SUPFAM" id="SSF50978">
    <property type="entry name" value="WD40 repeat-like"/>
    <property type="match status" value="1"/>
</dbReference>
<evidence type="ECO:0000256" key="3">
    <source>
        <dbReference type="ARBA" id="ARBA00022737"/>
    </source>
</evidence>
<dbReference type="GO" id="GO:0003682">
    <property type="term" value="F:chromatin binding"/>
    <property type="evidence" value="ECO:0007669"/>
    <property type="project" value="TreeGrafter"/>
</dbReference>
<dbReference type="PROSITE" id="PS50082">
    <property type="entry name" value="WD_REPEATS_2"/>
    <property type="match status" value="2"/>
</dbReference>
<proteinExistence type="predicted"/>
<organism evidence="10">
    <name type="scientific">Chloropicon primus</name>
    <dbReference type="NCBI Taxonomy" id="1764295"/>
    <lineage>
        <taxon>Eukaryota</taxon>
        <taxon>Viridiplantae</taxon>
        <taxon>Chlorophyta</taxon>
        <taxon>Chloropicophyceae</taxon>
        <taxon>Chloropicales</taxon>
        <taxon>Chloropicaceae</taxon>
        <taxon>Chloropicon</taxon>
    </lineage>
</organism>
<dbReference type="InterPro" id="IPR057646">
    <property type="entry name" value="WD40_WDHD1_1st"/>
</dbReference>
<feature type="domain" description="WDHD1/CFT4 second beta-propeller" evidence="7">
    <location>
        <begin position="456"/>
        <end position="741"/>
    </location>
</feature>
<evidence type="ECO:0000259" key="8">
    <source>
        <dbReference type="Pfam" id="PF20946"/>
    </source>
</evidence>
<dbReference type="PROSITE" id="PS50294">
    <property type="entry name" value="WD_REPEATS_REGION"/>
    <property type="match status" value="2"/>
</dbReference>
<feature type="repeat" description="WD" evidence="5">
    <location>
        <begin position="280"/>
        <end position="321"/>
    </location>
</feature>
<keyword evidence="2 5" id="KW-0853">WD repeat</keyword>
<dbReference type="Pfam" id="PF24817">
    <property type="entry name" value="WD40_WDHD1_1st"/>
    <property type="match status" value="1"/>
</dbReference>
<dbReference type="PROSITE" id="PS00678">
    <property type="entry name" value="WD_REPEATS_1"/>
    <property type="match status" value="1"/>
</dbReference>
<evidence type="ECO:0000256" key="6">
    <source>
        <dbReference type="SAM" id="MobiDB-lite"/>
    </source>
</evidence>
<dbReference type="GO" id="GO:0006281">
    <property type="term" value="P:DNA repair"/>
    <property type="evidence" value="ECO:0007669"/>
    <property type="project" value="TreeGrafter"/>
</dbReference>
<dbReference type="Gene3D" id="2.130.10.10">
    <property type="entry name" value="YVTN repeat-like/Quinoprotein amine dehydrogenase"/>
    <property type="match status" value="2"/>
</dbReference>
<dbReference type="Pfam" id="PF12341">
    <property type="entry name" value="Mcl1_mid"/>
    <property type="match status" value="1"/>
</dbReference>
<feature type="compositionally biased region" description="Acidic residues" evidence="6">
    <location>
        <begin position="408"/>
        <end position="417"/>
    </location>
</feature>
<evidence type="ECO:0000256" key="4">
    <source>
        <dbReference type="ARBA" id="ARBA00023242"/>
    </source>
</evidence>
<evidence type="ECO:0000256" key="1">
    <source>
        <dbReference type="ARBA" id="ARBA00004123"/>
    </source>
</evidence>
<dbReference type="PANTHER" id="PTHR19932">
    <property type="entry name" value="WD REPEAT AND HMG-BOX DNA BINDING PROTEIN"/>
    <property type="match status" value="1"/>
</dbReference>
<evidence type="ECO:0000259" key="7">
    <source>
        <dbReference type="Pfam" id="PF12341"/>
    </source>
</evidence>
<comment type="subcellular location">
    <subcellularLocation>
        <location evidence="1">Nucleus</location>
    </subcellularLocation>
</comment>
<dbReference type="InterPro" id="IPR048591">
    <property type="entry name" value="WDHD1/CFT4_hel"/>
</dbReference>
<feature type="region of interest" description="Disordered" evidence="6">
    <location>
        <begin position="371"/>
        <end position="440"/>
    </location>
</feature>
<feature type="domain" description="WDHD1/CFT4 helical bundle" evidence="8">
    <location>
        <begin position="759"/>
        <end position="849"/>
    </location>
</feature>
<evidence type="ECO:0008006" key="11">
    <source>
        <dbReference type="Google" id="ProtNLM"/>
    </source>
</evidence>
<dbReference type="Pfam" id="PF20946">
    <property type="entry name" value="Ctf4_C"/>
    <property type="match status" value="1"/>
</dbReference>
<dbReference type="InterPro" id="IPR036322">
    <property type="entry name" value="WD40_repeat_dom_sf"/>
</dbReference>
<dbReference type="GO" id="GO:0000278">
    <property type="term" value="P:mitotic cell cycle"/>
    <property type="evidence" value="ECO:0007669"/>
    <property type="project" value="TreeGrafter"/>
</dbReference>
<dbReference type="InterPro" id="IPR015943">
    <property type="entry name" value="WD40/YVTN_repeat-like_dom_sf"/>
</dbReference>
<dbReference type="AlphaFoldDB" id="A0A7S2T3U0"/>
<dbReference type="InterPro" id="IPR019775">
    <property type="entry name" value="WD40_repeat_CS"/>
</dbReference>
<gene>
    <name evidence="10" type="ORF">CPRI1469_LOCUS6878</name>
</gene>
<reference evidence="10" key="1">
    <citation type="submission" date="2021-01" db="EMBL/GenBank/DDBJ databases">
        <authorList>
            <person name="Corre E."/>
            <person name="Pelletier E."/>
            <person name="Niang G."/>
            <person name="Scheremetjew M."/>
            <person name="Finn R."/>
            <person name="Kale V."/>
            <person name="Holt S."/>
            <person name="Cochrane G."/>
            <person name="Meng A."/>
            <person name="Brown T."/>
            <person name="Cohen L."/>
        </authorList>
    </citation>
    <scope>NUCLEOTIDE SEQUENCE</scope>
    <source>
        <strain evidence="10">CCMP1205</strain>
    </source>
</reference>
<dbReference type="InterPro" id="IPR001680">
    <property type="entry name" value="WD40_rpt"/>
</dbReference>
<dbReference type="GO" id="GO:0043596">
    <property type="term" value="C:nuclear replication fork"/>
    <property type="evidence" value="ECO:0007669"/>
    <property type="project" value="TreeGrafter"/>
</dbReference>
<dbReference type="SMART" id="SM00320">
    <property type="entry name" value="WD40"/>
    <property type="match status" value="4"/>
</dbReference>
<evidence type="ECO:0000256" key="2">
    <source>
        <dbReference type="ARBA" id="ARBA00022574"/>
    </source>
</evidence>
<accession>A0A7S2T3U0</accession>
<name>A0A7S2T3U0_9CHLO</name>
<feature type="domain" description="WDHD1 first WD40" evidence="9">
    <location>
        <begin position="102"/>
        <end position="349"/>
    </location>
</feature>
<keyword evidence="4" id="KW-0539">Nucleus</keyword>
<evidence type="ECO:0000259" key="9">
    <source>
        <dbReference type="Pfam" id="PF24817"/>
    </source>
</evidence>
<evidence type="ECO:0000256" key="5">
    <source>
        <dbReference type="PROSITE-ProRule" id="PRU00221"/>
    </source>
</evidence>
<dbReference type="PANTHER" id="PTHR19932:SF10">
    <property type="entry name" value="WD REPEAT AND HMG-BOX DNA-BINDING PROTEIN 1"/>
    <property type="match status" value="1"/>
</dbReference>
<dbReference type="EMBL" id="HBHL01010330">
    <property type="protein sequence ID" value="CAD9718013.1"/>
    <property type="molecule type" value="Transcribed_RNA"/>
</dbReference>
<feature type="repeat" description="WD" evidence="5">
    <location>
        <begin position="181"/>
        <end position="222"/>
    </location>
</feature>
<protein>
    <recommendedName>
        <fullName evidence="11">WD40 repeat domain-containing protein</fullName>
    </recommendedName>
</protein>
<evidence type="ECO:0000313" key="10">
    <source>
        <dbReference type="EMBL" id="CAD9718013.1"/>
    </source>
</evidence>
<dbReference type="InterPro" id="IPR022100">
    <property type="entry name" value="WDHD1/CFT4_beta-prop_2nd"/>
</dbReference>